<comment type="similarity">
    <text evidence="1">Belongs to the CdaR family.</text>
</comment>
<dbReference type="InterPro" id="IPR041522">
    <property type="entry name" value="CdaR_GGDEF"/>
</dbReference>
<dbReference type="InterPro" id="IPR042070">
    <property type="entry name" value="PucR_C-HTH_sf"/>
</dbReference>
<dbReference type="InterPro" id="IPR051448">
    <property type="entry name" value="CdaR-like_regulators"/>
</dbReference>
<dbReference type="Pfam" id="PF17853">
    <property type="entry name" value="GGDEF_2"/>
    <property type="match status" value="1"/>
</dbReference>
<dbReference type="PANTHER" id="PTHR33744">
    <property type="entry name" value="CARBOHYDRATE DIACID REGULATOR"/>
    <property type="match status" value="1"/>
</dbReference>
<evidence type="ECO:0000259" key="3">
    <source>
        <dbReference type="Pfam" id="PF17853"/>
    </source>
</evidence>
<dbReference type="InterPro" id="IPR025736">
    <property type="entry name" value="PucR_C-HTH_dom"/>
</dbReference>
<protein>
    <submittedName>
        <fullName evidence="4">PucR family transcriptional regulator</fullName>
    </submittedName>
</protein>
<keyword evidence="5" id="KW-1185">Reference proteome</keyword>
<evidence type="ECO:0000313" key="4">
    <source>
        <dbReference type="EMBL" id="MFC6236968.1"/>
    </source>
</evidence>
<dbReference type="RefSeq" id="WP_386764016.1">
    <property type="nucleotide sequence ID" value="NZ_JBHSTI010000006.1"/>
</dbReference>
<dbReference type="PANTHER" id="PTHR33744:SF1">
    <property type="entry name" value="DNA-BINDING TRANSCRIPTIONAL ACTIVATOR ADER"/>
    <property type="match status" value="1"/>
</dbReference>
<proteinExistence type="inferred from homology"/>
<evidence type="ECO:0000256" key="1">
    <source>
        <dbReference type="ARBA" id="ARBA00006754"/>
    </source>
</evidence>
<evidence type="ECO:0000259" key="2">
    <source>
        <dbReference type="Pfam" id="PF13556"/>
    </source>
</evidence>
<accession>A0ABW1SX86</accession>
<dbReference type="Pfam" id="PF13556">
    <property type="entry name" value="HTH_30"/>
    <property type="match status" value="1"/>
</dbReference>
<dbReference type="Gene3D" id="1.10.10.2840">
    <property type="entry name" value="PucR C-terminal helix-turn-helix domain"/>
    <property type="match status" value="1"/>
</dbReference>
<feature type="domain" description="PucR C-terminal helix-turn-helix" evidence="2">
    <location>
        <begin position="221"/>
        <end position="279"/>
    </location>
</feature>
<comment type="caution">
    <text evidence="4">The sequence shown here is derived from an EMBL/GenBank/DDBJ whole genome shotgun (WGS) entry which is preliminary data.</text>
</comment>
<sequence length="285" mass="30311">ADDRALLAAIASYGAIALNGLAHRGGAESVLGRLISATSERDAVEILERLGWAAGTAVVPVVIRCDPELALTSQRSLDSVTQTVESVFTGTRGRAIPATTGVVGALLTVPAGHVDPAALASELRHDIAGALRDRGQSAGAAIGVGRPATSGLEVAQEFRSAAWAATWAALSEDGVRIAPGGDQRTTQQLFTLEVELAPAVAEQIDRIGRVQAHDLRHGTDLLETLAVFVRERGSIHQTSEQLFIHRNTLRQRLTKISTLMEQPIERVEDWVPVALAIRVLRSRTP</sequence>
<dbReference type="EMBL" id="JBHSTI010000006">
    <property type="protein sequence ID" value="MFC6236968.1"/>
    <property type="molecule type" value="Genomic_DNA"/>
</dbReference>
<feature type="non-terminal residue" evidence="4">
    <location>
        <position position="1"/>
    </location>
</feature>
<gene>
    <name evidence="4" type="ORF">ACFQGU_03710</name>
</gene>
<evidence type="ECO:0000313" key="5">
    <source>
        <dbReference type="Proteomes" id="UP001596138"/>
    </source>
</evidence>
<name>A0ABW1SX86_9ACTN</name>
<feature type="domain" description="CdaR GGDEF-like" evidence="3">
    <location>
        <begin position="39"/>
        <end position="162"/>
    </location>
</feature>
<dbReference type="Proteomes" id="UP001596138">
    <property type="component" value="Unassembled WGS sequence"/>
</dbReference>
<organism evidence="4 5">
    <name type="scientific">Longivirga aurantiaca</name>
    <dbReference type="NCBI Taxonomy" id="1837743"/>
    <lineage>
        <taxon>Bacteria</taxon>
        <taxon>Bacillati</taxon>
        <taxon>Actinomycetota</taxon>
        <taxon>Actinomycetes</taxon>
        <taxon>Sporichthyales</taxon>
        <taxon>Sporichthyaceae</taxon>
        <taxon>Longivirga</taxon>
    </lineage>
</organism>
<reference evidence="5" key="1">
    <citation type="journal article" date="2019" name="Int. J. Syst. Evol. Microbiol.">
        <title>The Global Catalogue of Microorganisms (GCM) 10K type strain sequencing project: providing services to taxonomists for standard genome sequencing and annotation.</title>
        <authorList>
            <consortium name="The Broad Institute Genomics Platform"/>
            <consortium name="The Broad Institute Genome Sequencing Center for Infectious Disease"/>
            <person name="Wu L."/>
            <person name="Ma J."/>
        </authorList>
    </citation>
    <scope>NUCLEOTIDE SEQUENCE [LARGE SCALE GENOMIC DNA]</scope>
    <source>
        <strain evidence="5">CGMCC 4.7317</strain>
    </source>
</reference>